<evidence type="ECO:0000256" key="6">
    <source>
        <dbReference type="HAMAP-Rule" id="MF_03056"/>
    </source>
</evidence>
<dbReference type="GO" id="GO:0106004">
    <property type="term" value="P:tRNA (guanine-N7)-methylation"/>
    <property type="evidence" value="ECO:0007669"/>
    <property type="project" value="UniProtKB-UniRule"/>
</dbReference>
<comment type="caution">
    <text evidence="8">The sequence shown here is derived from an EMBL/GenBank/DDBJ whole genome shotgun (WGS) entry which is preliminary data.</text>
</comment>
<dbReference type="PROSITE" id="PS50082">
    <property type="entry name" value="WD_REPEATS_2"/>
    <property type="match status" value="1"/>
</dbReference>
<evidence type="ECO:0000256" key="5">
    <source>
        <dbReference type="ARBA" id="ARBA00023242"/>
    </source>
</evidence>
<dbReference type="OrthoDB" id="339900at2759"/>
<comment type="function">
    <text evidence="6">Required for the formation of N(7)-methylguanine at position 46 (m7G46) in tRNA. In the complex, it is required to stabilize and induce conformational changes of the catalytic subunit.</text>
</comment>
<dbReference type="PANTHER" id="PTHR16288:SF0">
    <property type="entry name" value="TRNA (GUANINE-N(7)-)-METHYLTRANSFERASE NON-CATALYTIC SUBUNIT WDR4"/>
    <property type="match status" value="1"/>
</dbReference>
<organism evidence="8 9">
    <name type="scientific">Wickerhamiella sorbophila</name>
    <dbReference type="NCBI Taxonomy" id="45607"/>
    <lineage>
        <taxon>Eukaryota</taxon>
        <taxon>Fungi</taxon>
        <taxon>Dikarya</taxon>
        <taxon>Ascomycota</taxon>
        <taxon>Saccharomycotina</taxon>
        <taxon>Dipodascomycetes</taxon>
        <taxon>Dipodascales</taxon>
        <taxon>Trichomonascaceae</taxon>
        <taxon>Wickerhamiella</taxon>
    </lineage>
</organism>
<dbReference type="Proteomes" id="UP000238350">
    <property type="component" value="Unassembled WGS sequence"/>
</dbReference>
<dbReference type="GeneID" id="36515743"/>
<reference evidence="8 9" key="1">
    <citation type="submission" date="2017-04" db="EMBL/GenBank/DDBJ databases">
        <title>Genome sequencing of [Candida] sorbophila.</title>
        <authorList>
            <person name="Ahn J.O."/>
        </authorList>
    </citation>
    <scope>NUCLEOTIDE SEQUENCE [LARGE SCALE GENOMIC DNA]</scope>
    <source>
        <strain evidence="8 9">DS02</strain>
    </source>
</reference>
<protein>
    <submittedName>
        <fullName evidence="8">tRNA (Guanine-N(7)-)-methyltransferase non-catalytic subunit TRM82</fullName>
    </submittedName>
</protein>
<comment type="similarity">
    <text evidence="6">Belongs to the WD repeat TRM82 family.</text>
</comment>
<evidence type="ECO:0000256" key="3">
    <source>
        <dbReference type="ARBA" id="ARBA00022694"/>
    </source>
</evidence>
<gene>
    <name evidence="8" type="ORF">B9G98_01995</name>
</gene>
<keyword evidence="8" id="KW-0808">Transferase</keyword>
<feature type="repeat" description="WD" evidence="7">
    <location>
        <begin position="172"/>
        <end position="211"/>
    </location>
</feature>
<dbReference type="InterPro" id="IPR028884">
    <property type="entry name" value="Trm82"/>
</dbReference>
<sequence length="319" mass="35090">MPHSIVAKNGKAVVGLGSRLLTVENGAVTKQVTVDQSAAPKGNANFVDALAVTPDNKHWLGIDHYGKQLVVYTQDLDVVSARVFPKRPSAVTTAGSSALVGDKFGDVYQVPLYSTEPVCDEKGQAKIEPILGHVSMLLNVEVYDNKWIITGDRDEHIRVSSLAHPYVIEQFLFGHKQYIRQLLLVGKTLVSGGGDDYVCSWDLESGEQVAQFALRQYYLGLEEIDVSVLVEYQGDILLVVEGTTKILRVSAPNLELVAEYETNDKITAVAVDGNDVYVAFANKLRVTSSLPPQFTEIELPQSEEVPLFIQGQLRKRPEH</sequence>
<dbReference type="UniPathway" id="UPA00989"/>
<keyword evidence="2 6" id="KW-0853">WD repeat</keyword>
<proteinExistence type="inferred from homology"/>
<dbReference type="InterPro" id="IPR001680">
    <property type="entry name" value="WD40_rpt"/>
</dbReference>
<dbReference type="HAMAP" id="MF_03056">
    <property type="entry name" value="TRM82"/>
    <property type="match status" value="1"/>
</dbReference>
<dbReference type="InterPro" id="IPR015943">
    <property type="entry name" value="WD40/YVTN_repeat-like_dom_sf"/>
</dbReference>
<dbReference type="SUPFAM" id="SSF50978">
    <property type="entry name" value="WD40 repeat-like"/>
    <property type="match status" value="1"/>
</dbReference>
<dbReference type="InterPro" id="IPR036322">
    <property type="entry name" value="WD40_repeat_dom_sf"/>
</dbReference>
<evidence type="ECO:0000313" key="8">
    <source>
        <dbReference type="EMBL" id="PRT54375.1"/>
    </source>
</evidence>
<dbReference type="PROSITE" id="PS00678">
    <property type="entry name" value="WD_REPEATS_1"/>
    <property type="match status" value="1"/>
</dbReference>
<dbReference type="STRING" id="45607.A0A2T0FHA7"/>
<keyword evidence="4 6" id="KW-0677">Repeat</keyword>
<keyword evidence="8" id="KW-0489">Methyltransferase</keyword>
<dbReference type="GO" id="GO:0008168">
    <property type="term" value="F:methyltransferase activity"/>
    <property type="evidence" value="ECO:0007669"/>
    <property type="project" value="UniProtKB-KW"/>
</dbReference>
<comment type="pathway">
    <text evidence="6">tRNA modification; N(7)-methylguanine-tRNA biosynthesis.</text>
</comment>
<dbReference type="GO" id="GO:0043527">
    <property type="term" value="C:tRNA methyltransferase complex"/>
    <property type="evidence" value="ECO:0007669"/>
    <property type="project" value="TreeGrafter"/>
</dbReference>
<dbReference type="PANTHER" id="PTHR16288">
    <property type="entry name" value="WD40 REPEAT PROTEIN 4"/>
    <property type="match status" value="1"/>
</dbReference>
<evidence type="ECO:0000256" key="2">
    <source>
        <dbReference type="ARBA" id="ARBA00022574"/>
    </source>
</evidence>
<dbReference type="EMBL" id="NDIQ01000021">
    <property type="protein sequence ID" value="PRT54375.1"/>
    <property type="molecule type" value="Genomic_DNA"/>
</dbReference>
<dbReference type="InterPro" id="IPR019775">
    <property type="entry name" value="WD40_repeat_CS"/>
</dbReference>
<evidence type="ECO:0000256" key="4">
    <source>
        <dbReference type="ARBA" id="ARBA00022737"/>
    </source>
</evidence>
<name>A0A2T0FHA7_9ASCO</name>
<keyword evidence="5 6" id="KW-0539">Nucleus</keyword>
<evidence type="ECO:0000313" key="9">
    <source>
        <dbReference type="Proteomes" id="UP000238350"/>
    </source>
</evidence>
<keyword evidence="9" id="KW-1185">Reference proteome</keyword>
<dbReference type="GO" id="GO:0005634">
    <property type="term" value="C:nucleus"/>
    <property type="evidence" value="ECO:0007669"/>
    <property type="project" value="UniProtKB-SubCell"/>
</dbReference>
<dbReference type="AlphaFoldDB" id="A0A2T0FHA7"/>
<keyword evidence="3 6" id="KW-0819">tRNA processing</keyword>
<evidence type="ECO:0000256" key="7">
    <source>
        <dbReference type="PROSITE-ProRule" id="PRU00221"/>
    </source>
</evidence>
<dbReference type="Gene3D" id="2.130.10.10">
    <property type="entry name" value="YVTN repeat-like/Quinoprotein amine dehydrogenase"/>
    <property type="match status" value="1"/>
</dbReference>
<accession>A0A2T0FHA7</accession>
<dbReference type="RefSeq" id="XP_024664320.1">
    <property type="nucleotide sequence ID" value="XM_024808552.1"/>
</dbReference>
<comment type="subcellular location">
    <subcellularLocation>
        <location evidence="1 6">Nucleus</location>
    </subcellularLocation>
</comment>
<dbReference type="GO" id="GO:0005829">
    <property type="term" value="C:cytosol"/>
    <property type="evidence" value="ECO:0007669"/>
    <property type="project" value="TreeGrafter"/>
</dbReference>
<evidence type="ECO:0000256" key="1">
    <source>
        <dbReference type="ARBA" id="ARBA00004123"/>
    </source>
</evidence>